<dbReference type="EMBL" id="CYRY02046116">
    <property type="protein sequence ID" value="VCX41726.1"/>
    <property type="molecule type" value="Genomic_DNA"/>
</dbReference>
<evidence type="ECO:0000313" key="1">
    <source>
        <dbReference type="EMBL" id="VCX41726.1"/>
    </source>
</evidence>
<dbReference type="Proteomes" id="UP000269945">
    <property type="component" value="Unassembled WGS sequence"/>
</dbReference>
<reference evidence="1 2" key="1">
    <citation type="submission" date="2018-10" db="EMBL/GenBank/DDBJ databases">
        <authorList>
            <person name="Ekblom R."/>
            <person name="Jareborg N."/>
        </authorList>
    </citation>
    <scope>NUCLEOTIDE SEQUENCE [LARGE SCALE GENOMIC DNA]</scope>
    <source>
        <tissue evidence="1">Muscle</tissue>
    </source>
</reference>
<keyword evidence="2" id="KW-1185">Reference proteome</keyword>
<proteinExistence type="predicted"/>
<comment type="caution">
    <text evidence="1">The sequence shown here is derived from an EMBL/GenBank/DDBJ whole genome shotgun (WGS) entry which is preliminary data.</text>
</comment>
<name>A0A9X9MBW9_GULGU</name>
<evidence type="ECO:0000313" key="2">
    <source>
        <dbReference type="Proteomes" id="UP000269945"/>
    </source>
</evidence>
<protein>
    <submittedName>
        <fullName evidence="1">Uncharacterized protein</fullName>
    </submittedName>
</protein>
<accession>A0A9X9MBW9</accession>
<gene>
    <name evidence="1" type="ORF">BN2614_LOCUS1</name>
</gene>
<sequence>METCAGLSWKGDKSLQAGPIILRPTSMTALTTKLRDYFHVSCKII</sequence>
<organism evidence="1 2">
    <name type="scientific">Gulo gulo</name>
    <name type="common">Wolverine</name>
    <name type="synonym">Gluton</name>
    <dbReference type="NCBI Taxonomy" id="48420"/>
    <lineage>
        <taxon>Eukaryota</taxon>
        <taxon>Metazoa</taxon>
        <taxon>Chordata</taxon>
        <taxon>Craniata</taxon>
        <taxon>Vertebrata</taxon>
        <taxon>Euteleostomi</taxon>
        <taxon>Mammalia</taxon>
        <taxon>Eutheria</taxon>
        <taxon>Laurasiatheria</taxon>
        <taxon>Carnivora</taxon>
        <taxon>Caniformia</taxon>
        <taxon>Musteloidea</taxon>
        <taxon>Mustelidae</taxon>
        <taxon>Guloninae</taxon>
        <taxon>Gulo</taxon>
    </lineage>
</organism>
<dbReference type="AlphaFoldDB" id="A0A9X9MBW9"/>